<name>A0AAP2Z2Y4_9EURY</name>
<organism evidence="1 2">
    <name type="scientific">Natronoglomus mannanivorans</name>
    <dbReference type="NCBI Taxonomy" id="2979990"/>
    <lineage>
        <taxon>Archaea</taxon>
        <taxon>Methanobacteriati</taxon>
        <taxon>Methanobacteriota</taxon>
        <taxon>Stenosarchaea group</taxon>
        <taxon>Halobacteria</taxon>
        <taxon>Halobacteriales</taxon>
        <taxon>Natrialbaceae</taxon>
        <taxon>Natronoglomus</taxon>
    </lineage>
</organism>
<reference evidence="1" key="1">
    <citation type="submission" date="2022-09" db="EMBL/GenBank/DDBJ databases">
        <title>Enrichment on poylsaccharides allowed isolation of novel metabolic and taxonomic groups of Haloarchaea.</title>
        <authorList>
            <person name="Sorokin D.Y."/>
            <person name="Elcheninov A.G."/>
            <person name="Khizhniak T.V."/>
            <person name="Kolganova T.V."/>
            <person name="Kublanov I.V."/>
        </authorList>
    </citation>
    <scope>NUCLEOTIDE SEQUENCE</scope>
    <source>
        <strain evidence="1">AArc-xg1-1</strain>
    </source>
</reference>
<evidence type="ECO:0000313" key="1">
    <source>
        <dbReference type="EMBL" id="MCU4743895.1"/>
    </source>
</evidence>
<protein>
    <submittedName>
        <fullName evidence="1">Uncharacterized protein</fullName>
    </submittedName>
</protein>
<gene>
    <name evidence="1" type="ORF">OB960_21150</name>
</gene>
<dbReference type="Proteomes" id="UP001321018">
    <property type="component" value="Unassembled WGS sequence"/>
</dbReference>
<dbReference type="RefSeq" id="WP_338005707.1">
    <property type="nucleotide sequence ID" value="NZ_JAOPKA010000019.1"/>
</dbReference>
<dbReference type="EMBL" id="JAOPKA010000019">
    <property type="protein sequence ID" value="MCU4743895.1"/>
    <property type="molecule type" value="Genomic_DNA"/>
</dbReference>
<proteinExistence type="predicted"/>
<accession>A0AAP2Z2Y4</accession>
<dbReference type="AlphaFoldDB" id="A0AAP2Z2Y4"/>
<comment type="caution">
    <text evidence="1">The sequence shown here is derived from an EMBL/GenBank/DDBJ whole genome shotgun (WGS) entry which is preliminary data.</text>
</comment>
<sequence length="258" mass="27900">MPADDIPLPATRDAFRVVVALALLAAPLWAPMLHLSGPTYQYEGTEVVADGDGIAYADESMADASRIPISDEIACSDLYDVRLCAFERLVADGVTVPTDWYRGSPDSTRGPSPDERYRYVMIDETVYETTYPANDSARNENGNYRIDLGLEAVESDDVLRAVSVRASHDDVPDAVAEAARHGSANASTSVTVPETPVRLEDDDGTERYYRVYSSGSSDDTPPMLGLVDWVLRYAAPLVGVALLAGVWSRVEVTYVGGG</sequence>
<evidence type="ECO:0000313" key="2">
    <source>
        <dbReference type="Proteomes" id="UP001321018"/>
    </source>
</evidence>